<dbReference type="RefSeq" id="WP_327599761.1">
    <property type="nucleotide sequence ID" value="NZ_JAYXHS010000002.1"/>
</dbReference>
<evidence type="ECO:0000256" key="1">
    <source>
        <dbReference type="SAM" id="MobiDB-lite"/>
    </source>
</evidence>
<sequence>MTQLGEPVAIGIVLGADDACPFDHDSPTPPSTQNDFVGDATVLASNMSGRISTALYDPMKPGGLEAIVSPNDNPKHPFWDGLAEDQWPIQIPWRDEKSGKSGTHRYPVTCAAHHLIPAQESLKRATELHAFMIKKGDTEAVAEGKSKTTLSGGVVYADVGYDVNGSENGLFLPGNYAVTGLTMDDPYWTPELSVLAGIDWEHGEAPDNENVAKPKQVNSPKLTGHRHQINNENRKWLYVKQAVKMAPGQFHDRHADYSNWVVDRLNTVGIQYRKQAREIMQNVGCDKCKERFKKFKDAGLPTPFKLLSRLNASSTGLKGLLGGSVWRSKVVTSNWGQAYILAKTSNTPDAD</sequence>
<reference evidence="2 3" key="1">
    <citation type="submission" date="2024-01" db="EMBL/GenBank/DDBJ databases">
        <title>Uliginosibacterium soil sp. nov.</title>
        <authorList>
            <person name="Lv Y."/>
        </authorList>
    </citation>
    <scope>NUCLEOTIDE SEQUENCE [LARGE SCALE GENOMIC DNA]</scope>
    <source>
        <strain evidence="2 3">H3</strain>
    </source>
</reference>
<evidence type="ECO:0000313" key="3">
    <source>
        <dbReference type="Proteomes" id="UP001331561"/>
    </source>
</evidence>
<gene>
    <name evidence="2" type="ORF">VVD49_13790</name>
</gene>
<proteinExistence type="predicted"/>
<dbReference type="EMBL" id="JAYXHS010000002">
    <property type="protein sequence ID" value="MEC5386802.1"/>
    <property type="molecule type" value="Genomic_DNA"/>
</dbReference>
<protein>
    <submittedName>
        <fullName evidence="2">Uncharacterized protein</fullName>
    </submittedName>
</protein>
<keyword evidence="3" id="KW-1185">Reference proteome</keyword>
<organism evidence="2 3">
    <name type="scientific">Uliginosibacterium silvisoli</name>
    <dbReference type="NCBI Taxonomy" id="3114758"/>
    <lineage>
        <taxon>Bacteria</taxon>
        <taxon>Pseudomonadati</taxon>
        <taxon>Pseudomonadota</taxon>
        <taxon>Betaproteobacteria</taxon>
        <taxon>Rhodocyclales</taxon>
        <taxon>Zoogloeaceae</taxon>
        <taxon>Uliginosibacterium</taxon>
    </lineage>
</organism>
<accession>A0ABU6K582</accession>
<name>A0ABU6K582_9RHOO</name>
<dbReference type="Proteomes" id="UP001331561">
    <property type="component" value="Unassembled WGS sequence"/>
</dbReference>
<evidence type="ECO:0000313" key="2">
    <source>
        <dbReference type="EMBL" id="MEC5386802.1"/>
    </source>
</evidence>
<comment type="caution">
    <text evidence="2">The sequence shown here is derived from an EMBL/GenBank/DDBJ whole genome shotgun (WGS) entry which is preliminary data.</text>
</comment>
<feature type="region of interest" description="Disordered" evidence="1">
    <location>
        <begin position="205"/>
        <end position="225"/>
    </location>
</feature>